<dbReference type="Proteomes" id="UP001062846">
    <property type="component" value="Chromosome 9"/>
</dbReference>
<sequence length="148" mass="16600">MGETLFADHSDILQSFVENISNVECRALYLLPSVILKAWELLPYLAPGQLGKRALKAGAPLIGRWNDVFHSPNLATHLIGTYRYHLDMQRPDKVRLDTRDLHIHLQHKAEVELDFMSNNDGEDDEVEEEADLQDPILGGDPEGGGEVT</sequence>
<protein>
    <submittedName>
        <fullName evidence="1">Uncharacterized protein</fullName>
    </submittedName>
</protein>
<keyword evidence="2" id="KW-1185">Reference proteome</keyword>
<evidence type="ECO:0000313" key="2">
    <source>
        <dbReference type="Proteomes" id="UP001062846"/>
    </source>
</evidence>
<comment type="caution">
    <text evidence="1">The sequence shown here is derived from an EMBL/GenBank/DDBJ whole genome shotgun (WGS) entry which is preliminary data.</text>
</comment>
<evidence type="ECO:0000313" key="1">
    <source>
        <dbReference type="EMBL" id="KAI8538226.1"/>
    </source>
</evidence>
<accession>A0ACC0MB20</accession>
<reference evidence="1" key="1">
    <citation type="submission" date="2022-02" db="EMBL/GenBank/DDBJ databases">
        <title>Plant Genome Project.</title>
        <authorList>
            <person name="Zhang R.-G."/>
        </authorList>
    </citation>
    <scope>NUCLEOTIDE SEQUENCE</scope>
    <source>
        <strain evidence="1">AT1</strain>
    </source>
</reference>
<dbReference type="EMBL" id="CM046396">
    <property type="protein sequence ID" value="KAI8538226.1"/>
    <property type="molecule type" value="Genomic_DNA"/>
</dbReference>
<gene>
    <name evidence="1" type="ORF">RHMOL_Rhmol09G0086300</name>
</gene>
<organism evidence="1 2">
    <name type="scientific">Rhododendron molle</name>
    <name type="common">Chinese azalea</name>
    <name type="synonym">Azalea mollis</name>
    <dbReference type="NCBI Taxonomy" id="49168"/>
    <lineage>
        <taxon>Eukaryota</taxon>
        <taxon>Viridiplantae</taxon>
        <taxon>Streptophyta</taxon>
        <taxon>Embryophyta</taxon>
        <taxon>Tracheophyta</taxon>
        <taxon>Spermatophyta</taxon>
        <taxon>Magnoliopsida</taxon>
        <taxon>eudicotyledons</taxon>
        <taxon>Gunneridae</taxon>
        <taxon>Pentapetalae</taxon>
        <taxon>asterids</taxon>
        <taxon>Ericales</taxon>
        <taxon>Ericaceae</taxon>
        <taxon>Ericoideae</taxon>
        <taxon>Rhodoreae</taxon>
        <taxon>Rhododendron</taxon>
    </lineage>
</organism>
<name>A0ACC0MB20_RHOML</name>
<proteinExistence type="predicted"/>